<evidence type="ECO:0000313" key="4">
    <source>
        <dbReference type="EMBL" id="SHI13194.1"/>
    </source>
</evidence>
<reference evidence="5" key="2">
    <citation type="submission" date="2016-11" db="EMBL/GenBank/DDBJ databases">
        <authorList>
            <person name="Varghese N."/>
            <person name="Submissions S."/>
        </authorList>
    </citation>
    <scope>NUCLEOTIDE SEQUENCE [LARGE SCALE GENOMIC DNA]</scope>
    <source>
        <strain evidence="5">DSM 19859</strain>
    </source>
</reference>
<accession>A0A1M5YMZ5</accession>
<dbReference type="EMBL" id="FQXT01000004">
    <property type="protein sequence ID" value="SHI13194.1"/>
    <property type="molecule type" value="Genomic_DNA"/>
</dbReference>
<evidence type="ECO:0000313" key="3">
    <source>
        <dbReference type="EMBL" id="RXG29321.1"/>
    </source>
</evidence>
<feature type="signal peptide" evidence="2">
    <location>
        <begin position="1"/>
        <end position="19"/>
    </location>
</feature>
<sequence length="315" mass="35434">MRKLLFLFFLACSVSGVVAQEKTEQELKEEIAPKKAEIAKLQKEVNALQSQIDNLPGWKFGAFGTIGANFSWFNSWYSQGNPNVSSATIGATVNAFANKKDEKYFWRNAMNLNLGWVKFDDRDDPDDDDSFRNATDVFNISSLYGYKLSEKLAVSGLGEYRTTILDNFNDPGYLDLGVGMTWTPITNLTVVVHPINYNFVFSDEDTIFESSLGAKIVADYTRQIGKIAFKSNLSAFQSYKSSNYSNFTWINSFNYKLFGKVGVGFEFGLRGNKQENLDYALGEYVDNGSTGTEPTFDNLDSQLQSYYLLGLTYAF</sequence>
<evidence type="ECO:0008006" key="7">
    <source>
        <dbReference type="Google" id="ProtNLM"/>
    </source>
</evidence>
<dbReference type="EMBL" id="QOVN01000003">
    <property type="protein sequence ID" value="RXG29321.1"/>
    <property type="molecule type" value="Genomic_DNA"/>
</dbReference>
<dbReference type="OrthoDB" id="1198072at2"/>
<dbReference type="InterPro" id="IPR021428">
    <property type="entry name" value="DUF3078"/>
</dbReference>
<gene>
    <name evidence="3" type="ORF">DSM01_1419</name>
    <name evidence="4" type="ORF">SAMN04487999_2143</name>
</gene>
<protein>
    <recommendedName>
        <fullName evidence="7">DUF3078 domain-containing protein</fullName>
    </recommendedName>
</protein>
<feature type="chain" id="PRO_5012093217" description="DUF3078 domain-containing protein" evidence="2">
    <location>
        <begin position="20"/>
        <end position="315"/>
    </location>
</feature>
<dbReference type="Proteomes" id="UP000184240">
    <property type="component" value="Unassembled WGS sequence"/>
</dbReference>
<reference evidence="3 6" key="3">
    <citation type="submission" date="2018-07" db="EMBL/GenBank/DDBJ databases">
        <title>Leeuwenhoekiella genomics.</title>
        <authorList>
            <person name="Tahon G."/>
            <person name="Willems A."/>
        </authorList>
    </citation>
    <scope>NUCLEOTIDE SEQUENCE [LARGE SCALE GENOMIC DNA]</scope>
    <source>
        <strain evidence="3 6">LMG 24856</strain>
    </source>
</reference>
<dbReference type="RefSeq" id="WP_072982946.1">
    <property type="nucleotide sequence ID" value="NZ_CAXPJH010000004.1"/>
</dbReference>
<dbReference type="AlphaFoldDB" id="A0A1M5YMZ5"/>
<evidence type="ECO:0000313" key="6">
    <source>
        <dbReference type="Proteomes" id="UP000290037"/>
    </source>
</evidence>
<dbReference type="Proteomes" id="UP000290037">
    <property type="component" value="Unassembled WGS sequence"/>
</dbReference>
<evidence type="ECO:0000256" key="2">
    <source>
        <dbReference type="SAM" id="SignalP"/>
    </source>
</evidence>
<feature type="coiled-coil region" evidence="1">
    <location>
        <begin position="24"/>
        <end position="51"/>
    </location>
</feature>
<keyword evidence="1" id="KW-0175">Coiled coil</keyword>
<dbReference type="STRING" id="573501.SAMN04487999_2143"/>
<organism evidence="4 5">
    <name type="scientific">Leeuwenhoekiella palythoae</name>
    <dbReference type="NCBI Taxonomy" id="573501"/>
    <lineage>
        <taxon>Bacteria</taxon>
        <taxon>Pseudomonadati</taxon>
        <taxon>Bacteroidota</taxon>
        <taxon>Flavobacteriia</taxon>
        <taxon>Flavobacteriales</taxon>
        <taxon>Flavobacteriaceae</taxon>
        <taxon>Leeuwenhoekiella</taxon>
    </lineage>
</organism>
<keyword evidence="6" id="KW-1185">Reference proteome</keyword>
<dbReference type="Pfam" id="PF11276">
    <property type="entry name" value="DUF3078"/>
    <property type="match status" value="1"/>
</dbReference>
<evidence type="ECO:0000256" key="1">
    <source>
        <dbReference type="SAM" id="Coils"/>
    </source>
</evidence>
<proteinExistence type="predicted"/>
<keyword evidence="2" id="KW-0732">Signal</keyword>
<reference evidence="4" key="1">
    <citation type="submission" date="2016-11" db="EMBL/GenBank/DDBJ databases">
        <authorList>
            <person name="Jaros S."/>
            <person name="Januszkiewicz K."/>
            <person name="Wedrychowicz H."/>
        </authorList>
    </citation>
    <scope>NUCLEOTIDE SEQUENCE [LARGE SCALE GENOMIC DNA]</scope>
    <source>
        <strain evidence="4">DSM 19859</strain>
    </source>
</reference>
<evidence type="ECO:0000313" key="5">
    <source>
        <dbReference type="Proteomes" id="UP000184240"/>
    </source>
</evidence>
<name>A0A1M5YMZ5_9FLAO</name>